<keyword evidence="1" id="KW-0812">Transmembrane</keyword>
<feature type="transmembrane region" description="Helical" evidence="1">
    <location>
        <begin position="44"/>
        <end position="60"/>
    </location>
</feature>
<proteinExistence type="predicted"/>
<accession>A0A9D8KH16</accession>
<name>A0A9D8KH16_9DELT</name>
<sequence length="72" mass="8339">MREDFITDINKSTGHSKIIGNFGWWIIKSEKLTEKTERREMRKLLLTVIALSLVAPIFSGCEINEKKKFPSN</sequence>
<reference evidence="2" key="2">
    <citation type="submission" date="2021-01" db="EMBL/GenBank/DDBJ databases">
        <authorList>
            <person name="Hahn C.R."/>
            <person name="Youssef N.H."/>
            <person name="Elshahed M."/>
        </authorList>
    </citation>
    <scope>NUCLEOTIDE SEQUENCE</scope>
    <source>
        <strain evidence="2">Zod_Metabat.24</strain>
    </source>
</reference>
<evidence type="ECO:0000313" key="3">
    <source>
        <dbReference type="Proteomes" id="UP000809273"/>
    </source>
</evidence>
<evidence type="ECO:0000256" key="1">
    <source>
        <dbReference type="SAM" id="Phobius"/>
    </source>
</evidence>
<keyword evidence="1" id="KW-1133">Transmembrane helix</keyword>
<dbReference type="Proteomes" id="UP000809273">
    <property type="component" value="Unassembled WGS sequence"/>
</dbReference>
<keyword evidence="1" id="KW-0472">Membrane</keyword>
<comment type="caution">
    <text evidence="2">The sequence shown here is derived from an EMBL/GenBank/DDBJ whole genome shotgun (WGS) entry which is preliminary data.</text>
</comment>
<organism evidence="2 3">
    <name type="scientific">Candidatus Zymogenus saltonus</name>
    <dbReference type="NCBI Taxonomy" id="2844893"/>
    <lineage>
        <taxon>Bacteria</taxon>
        <taxon>Deltaproteobacteria</taxon>
        <taxon>Candidatus Zymogenia</taxon>
        <taxon>Candidatus Zymogeniales</taxon>
        <taxon>Candidatus Zymogenaceae</taxon>
        <taxon>Candidatus Zymogenus</taxon>
    </lineage>
</organism>
<protein>
    <submittedName>
        <fullName evidence="2">Uncharacterized protein</fullName>
    </submittedName>
</protein>
<evidence type="ECO:0000313" key="2">
    <source>
        <dbReference type="EMBL" id="MBN1574417.1"/>
    </source>
</evidence>
<dbReference type="EMBL" id="JAFGIX010000078">
    <property type="protein sequence ID" value="MBN1574417.1"/>
    <property type="molecule type" value="Genomic_DNA"/>
</dbReference>
<dbReference type="AlphaFoldDB" id="A0A9D8KH16"/>
<reference evidence="2" key="1">
    <citation type="journal article" date="2021" name="Environ. Microbiol.">
        <title>Genomic characterization of three novel Desulfobacterota classes expand the metabolic and phylogenetic diversity of the phylum.</title>
        <authorList>
            <person name="Murphy C.L."/>
            <person name="Biggerstaff J."/>
            <person name="Eichhorn A."/>
            <person name="Ewing E."/>
            <person name="Shahan R."/>
            <person name="Soriano D."/>
            <person name="Stewart S."/>
            <person name="VanMol K."/>
            <person name="Walker R."/>
            <person name="Walters P."/>
            <person name="Elshahed M.S."/>
            <person name="Youssef N.H."/>
        </authorList>
    </citation>
    <scope>NUCLEOTIDE SEQUENCE</scope>
    <source>
        <strain evidence="2">Zod_Metabat.24</strain>
    </source>
</reference>
<gene>
    <name evidence="2" type="ORF">JW984_14560</name>
</gene>